<comment type="caution">
    <text evidence="1">The sequence shown here is derived from an EMBL/GenBank/DDBJ whole genome shotgun (WGS) entry which is preliminary data.</text>
</comment>
<evidence type="ECO:0000313" key="2">
    <source>
        <dbReference type="Proteomes" id="UP000215563"/>
    </source>
</evidence>
<dbReference type="Proteomes" id="UP000215563">
    <property type="component" value="Unassembled WGS sequence"/>
</dbReference>
<dbReference type="EMBL" id="NMQU01000104">
    <property type="protein sequence ID" value="OXM45459.1"/>
    <property type="molecule type" value="Genomic_DNA"/>
</dbReference>
<dbReference type="AlphaFoldDB" id="A0A229RG40"/>
<evidence type="ECO:0000313" key="1">
    <source>
        <dbReference type="EMBL" id="OXM45459.1"/>
    </source>
</evidence>
<protein>
    <recommendedName>
        <fullName evidence="3">NACHT domain-containing protein</fullName>
    </recommendedName>
</protein>
<gene>
    <name evidence="1" type="ORF">CFP75_31455</name>
</gene>
<organism evidence="1 2">
    <name type="scientific">Amycolatopsis alba DSM 44262</name>
    <dbReference type="NCBI Taxonomy" id="1125972"/>
    <lineage>
        <taxon>Bacteria</taxon>
        <taxon>Bacillati</taxon>
        <taxon>Actinomycetota</taxon>
        <taxon>Actinomycetes</taxon>
        <taxon>Pseudonocardiales</taxon>
        <taxon>Pseudonocardiaceae</taxon>
        <taxon>Amycolatopsis</taxon>
    </lineage>
</organism>
<name>A0A229RG40_AMYAL</name>
<evidence type="ECO:0008006" key="3">
    <source>
        <dbReference type="Google" id="ProtNLM"/>
    </source>
</evidence>
<accession>A0A229RG40</accession>
<sequence length="590" mass="65493">MAKDMGPDGGPSMIRWLSQQVTNRASIEILPATLEKWLQAWPSVLFLDGFDEVTAPSLRQRVVDEIAELVDHADNLDADLFIVVTTRPTGYTERIMPAEFAQIDLDYFTISEAVAYGRHVTTQRLHDDVSMQEQVLERFDRAASAPATERLIKTPLQVLILTFILENLGDLPATRYELFWSYYDTVYKREQEKPTAHRSFLRGHRDDITELHERVGLLLHTHSENTDEPQARLPLTSLRQLAHDRMIEVGHDDIDEADDLADRIIDIATTRLVLLAADQDETVSFEVRSLQELMAARALVNGDDDTIFKNLTATAPSPHWRNTWLFAAGKLFTESDHRRTLVLDIVNGFDHSSNDWPGWLYPVGSELAAHLLDDGMAESKPTALKALVTIALRCLHGPMPKEFAAVAAGLSYAAKHKALHALIRNELRAAFAGSPTTAGVASMLMLESSGITMVPGQPSPSAVKRIAQIWQYTPPKGPTTKIGKLLRKPLSDLHDKPGAALLESVLDECDKLALFKMPDGSLWPAAVPASFDGRRLNTVLDDPDASTLLDLCLGDLDPLHWTARSLLAQAVSSARSRRPVNGELVVKYLH</sequence>
<reference evidence="1 2" key="1">
    <citation type="submission" date="2017-07" db="EMBL/GenBank/DDBJ databases">
        <title>Amycolatopsis alba DSM 44262 Genome sequencing and assembly.</title>
        <authorList>
            <person name="Kaur N."/>
            <person name="Mayilraj S."/>
        </authorList>
    </citation>
    <scope>NUCLEOTIDE SEQUENCE [LARGE SCALE GENOMIC DNA]</scope>
    <source>
        <strain evidence="1 2">DSM 44262</strain>
    </source>
</reference>
<proteinExistence type="predicted"/>
<keyword evidence="2" id="KW-1185">Reference proteome</keyword>